<evidence type="ECO:0000313" key="2">
    <source>
        <dbReference type="EMBL" id="CAG5083725.1"/>
    </source>
</evidence>
<protein>
    <submittedName>
        <fullName evidence="2">Uncharacterized protein</fullName>
    </submittedName>
</protein>
<keyword evidence="3" id="KW-1185">Reference proteome</keyword>
<sequence length="332" mass="37581">MSIPVDKIILANKKMKRLTLLLLTLLGTTYFAQEDQVTKLKNLSETTFAKYVIEHEGGNEYSFNGCCADHYTIEKSSFRGDYLKFDFLRKGSSLTPGMYVPDEEAFPATFVRARYEGNQEMIEKYDVIERFNEDRIVFLGEWVYVLEWNSKDDFVIDKVLRAGEVSGAQAVKASFKAKKLMKQADHYATLKTYLDKAFAKQAELLPTWQKENSALIQKRLENKKKVLAEINGYNDAFWESEEGQAILQNNKNYENAQKSLVKIVNNSGHSIRLVGDGHGATTIENGQSKKFSCDINVYYSTRGPEETGAIADGKADLVYSANSKCNGELEIK</sequence>
<proteinExistence type="predicted"/>
<gene>
    <name evidence="2" type="ORF">CRYO30217_02273</name>
</gene>
<dbReference type="KEGG" id="ptan:CRYO30217_02273"/>
<keyword evidence="1" id="KW-0732">Signal</keyword>
<reference evidence="2" key="1">
    <citation type="submission" date="2021-04" db="EMBL/GenBank/DDBJ databases">
        <authorList>
            <person name="Rodrigo-Torres L."/>
            <person name="Arahal R. D."/>
            <person name="Lucena T."/>
        </authorList>
    </citation>
    <scope>NUCLEOTIDE SEQUENCE</scope>
    <source>
        <strain evidence="2">AS29M-1</strain>
    </source>
</reference>
<dbReference type="AlphaFoldDB" id="A0A916JNC9"/>
<evidence type="ECO:0000256" key="1">
    <source>
        <dbReference type="SAM" id="SignalP"/>
    </source>
</evidence>
<accession>A0A916JNC9</accession>
<feature type="chain" id="PRO_5036734590" evidence="1">
    <location>
        <begin position="33"/>
        <end position="332"/>
    </location>
</feature>
<dbReference type="Proteomes" id="UP000683507">
    <property type="component" value="Chromosome"/>
</dbReference>
<dbReference type="EMBL" id="OU015584">
    <property type="protein sequence ID" value="CAG5083725.1"/>
    <property type="molecule type" value="Genomic_DNA"/>
</dbReference>
<organism evidence="2 3">
    <name type="scientific">Parvicella tangerina</name>
    <dbReference type="NCBI Taxonomy" id="2829795"/>
    <lineage>
        <taxon>Bacteria</taxon>
        <taxon>Pseudomonadati</taxon>
        <taxon>Bacteroidota</taxon>
        <taxon>Flavobacteriia</taxon>
        <taxon>Flavobacteriales</taxon>
        <taxon>Parvicellaceae</taxon>
        <taxon>Parvicella</taxon>
    </lineage>
</organism>
<feature type="signal peptide" evidence="1">
    <location>
        <begin position="1"/>
        <end position="32"/>
    </location>
</feature>
<evidence type="ECO:0000313" key="3">
    <source>
        <dbReference type="Proteomes" id="UP000683507"/>
    </source>
</evidence>
<name>A0A916JNC9_9FLAO</name>